<evidence type="ECO:0000313" key="1">
    <source>
        <dbReference type="EMBL" id="MDN3608850.1"/>
    </source>
</evidence>
<dbReference type="Proteomes" id="UP001238540">
    <property type="component" value="Unassembled WGS sequence"/>
</dbReference>
<sequence length="110" mass="12176">MESPSENRLASEEALANDNVASGQSFVSSVESYNKFGNADVMFRLATPSRECAGYWITKDDRGYNANLSMILAAYQAKNPVVVYGLIAESEKWSGSETAHFCKLYAITYR</sequence>
<keyword evidence="2" id="KW-1185">Reference proteome</keyword>
<protein>
    <submittedName>
        <fullName evidence="1">Uncharacterized protein</fullName>
    </submittedName>
</protein>
<evidence type="ECO:0000313" key="2">
    <source>
        <dbReference type="Proteomes" id="UP001238540"/>
    </source>
</evidence>
<accession>A0ABT8BP26</accession>
<dbReference type="RefSeq" id="WP_076589925.1">
    <property type="nucleotide sequence ID" value="NZ_JAUFQC010000001.1"/>
</dbReference>
<comment type="caution">
    <text evidence="1">The sequence shown here is derived from an EMBL/GenBank/DDBJ whole genome shotgun (WGS) entry which is preliminary data.</text>
</comment>
<name>A0ABT8BP26_9VIBR</name>
<gene>
    <name evidence="1" type="ORF">QWZ16_03720</name>
</gene>
<reference evidence="2" key="1">
    <citation type="journal article" date="2019" name="Int. J. Syst. Evol. Microbiol.">
        <title>The Global Catalogue of Microorganisms (GCM) 10K type strain sequencing project: providing services to taxonomists for standard genome sequencing and annotation.</title>
        <authorList>
            <consortium name="The Broad Institute Genomics Platform"/>
            <consortium name="The Broad Institute Genome Sequencing Center for Infectious Disease"/>
            <person name="Wu L."/>
            <person name="Ma J."/>
        </authorList>
    </citation>
    <scope>NUCLEOTIDE SEQUENCE [LARGE SCALE GENOMIC DNA]</scope>
    <source>
        <strain evidence="2">CECT 7398</strain>
    </source>
</reference>
<organism evidence="1 2">
    <name type="scientific">Vibrio ostreicida</name>
    <dbReference type="NCBI Taxonomy" id="526588"/>
    <lineage>
        <taxon>Bacteria</taxon>
        <taxon>Pseudomonadati</taxon>
        <taxon>Pseudomonadota</taxon>
        <taxon>Gammaproteobacteria</taxon>
        <taxon>Vibrionales</taxon>
        <taxon>Vibrionaceae</taxon>
        <taxon>Vibrio</taxon>
    </lineage>
</organism>
<proteinExistence type="predicted"/>
<dbReference type="EMBL" id="JAUFQC010000001">
    <property type="protein sequence ID" value="MDN3608850.1"/>
    <property type="molecule type" value="Genomic_DNA"/>
</dbReference>